<keyword evidence="6" id="KW-1185">Reference proteome</keyword>
<dbReference type="Pfam" id="PF14905">
    <property type="entry name" value="OMP_b-brl_3"/>
    <property type="match status" value="2"/>
</dbReference>
<keyword evidence="3" id="KW-0998">Cell outer membrane</keyword>
<gene>
    <name evidence="5" type="ORF">D3H65_21705</name>
</gene>
<keyword evidence="2" id="KW-0472">Membrane</keyword>
<feature type="domain" description="Outer membrane protein beta-barrel" evidence="4">
    <location>
        <begin position="439"/>
        <end position="741"/>
    </location>
</feature>
<dbReference type="AlphaFoldDB" id="A0A3B7MPM8"/>
<dbReference type="EMBL" id="CP032157">
    <property type="protein sequence ID" value="AXY76452.1"/>
    <property type="molecule type" value="Genomic_DNA"/>
</dbReference>
<feature type="domain" description="Outer membrane protein beta-barrel" evidence="4">
    <location>
        <begin position="743"/>
        <end position="893"/>
    </location>
</feature>
<accession>A0A3B7MPM8</accession>
<reference evidence="5 6" key="1">
    <citation type="submission" date="2018-09" db="EMBL/GenBank/DDBJ databases">
        <title>Genome sequencing of strain 6GH32-13.</title>
        <authorList>
            <person name="Weon H.-Y."/>
            <person name="Heo J."/>
            <person name="Kwon S.-W."/>
        </authorList>
    </citation>
    <scope>NUCLEOTIDE SEQUENCE [LARGE SCALE GENOMIC DNA]</scope>
    <source>
        <strain evidence="5 6">5GH32-13</strain>
    </source>
</reference>
<evidence type="ECO:0000256" key="1">
    <source>
        <dbReference type="ARBA" id="ARBA00004442"/>
    </source>
</evidence>
<protein>
    <recommendedName>
        <fullName evidence="4">Outer membrane protein beta-barrel domain-containing protein</fullName>
    </recommendedName>
</protein>
<evidence type="ECO:0000256" key="2">
    <source>
        <dbReference type="ARBA" id="ARBA00023136"/>
    </source>
</evidence>
<proteinExistence type="predicted"/>
<evidence type="ECO:0000313" key="6">
    <source>
        <dbReference type="Proteomes" id="UP000263900"/>
    </source>
</evidence>
<evidence type="ECO:0000256" key="3">
    <source>
        <dbReference type="ARBA" id="ARBA00023237"/>
    </source>
</evidence>
<dbReference type="InterPro" id="IPR041700">
    <property type="entry name" value="OMP_b-brl_3"/>
</dbReference>
<dbReference type="Proteomes" id="UP000263900">
    <property type="component" value="Chromosome"/>
</dbReference>
<evidence type="ECO:0000259" key="4">
    <source>
        <dbReference type="Pfam" id="PF14905"/>
    </source>
</evidence>
<sequence length="902" mass="102315">MRSIAGLIVFTLFLSMHLQAQRTRYASLKGTVIDSASRQPVEAATVSVFLIADSSLITYSITNKKGEFLVNEIPQAKPCRVMISYSGLRSFTQDFVISPETKELIINTVRLRKAYSEMEEVIVSAQRPPVMIKKDTLEFNAGSFKTPVNGVVEDLLKQLPGVEVDAEGNITVNGKKVTKITVDGKDFFASDFKITSKNLPKDIIDKVQIVDYKTREAQFNKTTTGNEDKAINLTLKKDKKKGVFGRASAGYGSDKRHESGASVNYFDGPLQLNFIGYANNTNRMSFSGGDFSMGNPTSSFSGRGSGITETKAAGLNFSNEFSKKLRMNGSYFYSNSHMTNATIARRQNILPDTTFFYNSATRTTNDNDNHRLNVNIDYKPDSATDVYVNAYVNTGTTTTSTSNDAVSSSTKGDIINTAVNTFNGNSDDKNGGLEFFFGHRLKKRGRSFTLSMNYNNTNRKSLDANKGNTVFYKADSSSTEDMLDQRSNTTGKNNALSLSASWTEPLTSKLNIMFLYNYTNGSGHNDKITNRYNPLTRQYDIPDTLYSNAFRNRNLAHTPYISFSYYHEKFNASISTGIQWLEQENVSAQEKNFLAQHYTNLFPTAIIGYRFSKTGNINLNYNGRTQQPTIDQLQPIPDNTNTLYIKLGNPDLKPSFYHNFNLNLQQYDSKTYWNGSLGFSTATNQIVSETWFDSVQYTRPINSNGNYNFSYNINFSRSWKKKNWSLRLTLSNNGMYNRNASFSNKLENITKSYSVAQRIGISYTFKELITFMPSFIVRYNDTRYSLEHTQPTENITKAVTLNMFLNWPKRFILENNLQYNNNSRTAPGFPKGVTMWNMALNYQMFKDRQSTLRLSIYDLLKQNTSIYRSITPTYIEDTQVQVLQQYFLVSFIYNLKQFRAKG</sequence>
<evidence type="ECO:0000313" key="5">
    <source>
        <dbReference type="EMBL" id="AXY76452.1"/>
    </source>
</evidence>
<dbReference type="OrthoDB" id="606930at2"/>
<dbReference type="RefSeq" id="WP_119052329.1">
    <property type="nucleotide sequence ID" value="NZ_CP032157.1"/>
</dbReference>
<dbReference type="InterPro" id="IPR036942">
    <property type="entry name" value="Beta-barrel_TonB_sf"/>
</dbReference>
<dbReference type="KEGG" id="pseg:D3H65_21705"/>
<dbReference type="SUPFAM" id="SSF56935">
    <property type="entry name" value="Porins"/>
    <property type="match status" value="1"/>
</dbReference>
<comment type="subcellular location">
    <subcellularLocation>
        <location evidence="1">Cell outer membrane</location>
    </subcellularLocation>
</comment>
<dbReference type="Gene3D" id="2.40.170.20">
    <property type="entry name" value="TonB-dependent receptor, beta-barrel domain"/>
    <property type="match status" value="1"/>
</dbReference>
<name>A0A3B7MPM8_9BACT</name>
<organism evidence="5 6">
    <name type="scientific">Paraflavitalea soli</name>
    <dbReference type="NCBI Taxonomy" id="2315862"/>
    <lineage>
        <taxon>Bacteria</taxon>
        <taxon>Pseudomonadati</taxon>
        <taxon>Bacteroidota</taxon>
        <taxon>Chitinophagia</taxon>
        <taxon>Chitinophagales</taxon>
        <taxon>Chitinophagaceae</taxon>
        <taxon>Paraflavitalea</taxon>
    </lineage>
</organism>
<dbReference type="GO" id="GO:0009279">
    <property type="term" value="C:cell outer membrane"/>
    <property type="evidence" value="ECO:0007669"/>
    <property type="project" value="UniProtKB-SubCell"/>
</dbReference>